<gene>
    <name evidence="2" type="ORF">CWE11_10785</name>
</gene>
<evidence type="ECO:0000313" key="3">
    <source>
        <dbReference type="Proteomes" id="UP000288405"/>
    </source>
</evidence>
<dbReference type="EMBL" id="PIPM01000016">
    <property type="protein sequence ID" value="RUO28186.1"/>
    <property type="molecule type" value="Genomic_DNA"/>
</dbReference>
<accession>A0A432WBC7</accession>
<dbReference type="Proteomes" id="UP000288405">
    <property type="component" value="Unassembled WGS sequence"/>
</dbReference>
<proteinExistence type="predicted"/>
<reference evidence="2 3" key="1">
    <citation type="journal article" date="2011" name="Front. Microbiol.">
        <title>Genomic signatures of strain selection and enhancement in Bacillus atrophaeus var. globigii, a historical biowarfare simulant.</title>
        <authorList>
            <person name="Gibbons H.S."/>
            <person name="Broomall S.M."/>
            <person name="McNew L.A."/>
            <person name="Daligault H."/>
            <person name="Chapman C."/>
            <person name="Bruce D."/>
            <person name="Karavis M."/>
            <person name="Krepps M."/>
            <person name="McGregor P.A."/>
            <person name="Hong C."/>
            <person name="Park K.H."/>
            <person name="Akmal A."/>
            <person name="Feldman A."/>
            <person name="Lin J.S."/>
            <person name="Chang W.E."/>
            <person name="Higgs B.W."/>
            <person name="Demirev P."/>
            <person name="Lindquist J."/>
            <person name="Liem A."/>
            <person name="Fochler E."/>
            <person name="Read T.D."/>
            <person name="Tapia R."/>
            <person name="Johnson S."/>
            <person name="Bishop-Lilly K.A."/>
            <person name="Detter C."/>
            <person name="Han C."/>
            <person name="Sozhamannan S."/>
            <person name="Rosenzweig C.N."/>
            <person name="Skowronski E.W."/>
        </authorList>
    </citation>
    <scope>NUCLEOTIDE SEQUENCE [LARGE SCALE GENOMIC DNA]</scope>
    <source>
        <strain evidence="2 3">GYP-17</strain>
    </source>
</reference>
<evidence type="ECO:0000256" key="1">
    <source>
        <dbReference type="SAM" id="Coils"/>
    </source>
</evidence>
<dbReference type="AlphaFoldDB" id="A0A432WBC7"/>
<dbReference type="RefSeq" id="WP_126777636.1">
    <property type="nucleotide sequence ID" value="NZ_PIPM01000016.1"/>
</dbReference>
<protein>
    <submittedName>
        <fullName evidence="2">Uncharacterized protein</fullName>
    </submittedName>
</protein>
<sequence length="96" mass="11166">MSQSKIHPRTGIAFFTRHDLMTIENLRLRGKVESQRAQMNELRRQLTESEERNAHSNAMLRRATRLLDEVVYSKQQSSELIEEVEQLRQISAGGDL</sequence>
<keyword evidence="1" id="KW-0175">Coiled coil</keyword>
<feature type="coiled-coil region" evidence="1">
    <location>
        <begin position="25"/>
        <end position="59"/>
    </location>
</feature>
<keyword evidence="3" id="KW-1185">Reference proteome</keyword>
<evidence type="ECO:0000313" key="2">
    <source>
        <dbReference type="EMBL" id="RUO28186.1"/>
    </source>
</evidence>
<comment type="caution">
    <text evidence="2">The sequence shown here is derived from an EMBL/GenBank/DDBJ whole genome shotgun (WGS) entry which is preliminary data.</text>
</comment>
<name>A0A432WBC7_9GAMM</name>
<organism evidence="2 3">
    <name type="scientific">Aliidiomarina sanyensis</name>
    <dbReference type="NCBI Taxonomy" id="1249555"/>
    <lineage>
        <taxon>Bacteria</taxon>
        <taxon>Pseudomonadati</taxon>
        <taxon>Pseudomonadota</taxon>
        <taxon>Gammaproteobacteria</taxon>
        <taxon>Alteromonadales</taxon>
        <taxon>Idiomarinaceae</taxon>
        <taxon>Aliidiomarina</taxon>
    </lineage>
</organism>